<evidence type="ECO:0000313" key="3">
    <source>
        <dbReference type="Proteomes" id="UP000501727"/>
    </source>
</evidence>
<dbReference type="Proteomes" id="UP000501727">
    <property type="component" value="Chromosome"/>
</dbReference>
<proteinExistence type="predicted"/>
<dbReference type="AlphaFoldDB" id="A0A6F8SGQ9"/>
<keyword evidence="3" id="KW-1185">Reference proteome</keyword>
<reference evidence="3" key="2">
    <citation type="submission" date="2020-03" db="EMBL/GenBank/DDBJ databases">
        <title>Complete Genome Sequence of Adlercreutzia sp. strain 8CFCBH1 Producing Equol, Isolated from Healthy Japanese Feces.</title>
        <authorList>
            <person name="Ogata Y."/>
            <person name="Sakamoto M."/>
            <person name="Ohkuma M."/>
            <person name="Hattori M."/>
            <person name="Suda W."/>
        </authorList>
    </citation>
    <scope>NUCLEOTIDE SEQUENCE [LARGE SCALE GENOMIC DNA]</scope>
    <source>
        <strain evidence="3">8CFCBH1</strain>
    </source>
</reference>
<evidence type="ECO:0000313" key="2">
    <source>
        <dbReference type="EMBL" id="BCA87448.1"/>
    </source>
</evidence>
<dbReference type="KEGG" id="ahat:ADCFC_00670"/>
<evidence type="ECO:0000256" key="1">
    <source>
        <dbReference type="SAM" id="MobiDB-lite"/>
    </source>
</evidence>
<protein>
    <submittedName>
        <fullName evidence="2">Uncharacterized protein</fullName>
    </submittedName>
</protein>
<reference evidence="3" key="1">
    <citation type="journal article" date="2020" name="Microbiol. Resour. Announc.">
        <title>Complete Genome Sequence of Adlercreutzia sp. Strain 8CFCBH1, a Potent Producer of Equol, Isolated from Healthy Japanese Feces.</title>
        <authorList>
            <person name="Ogata Y."/>
            <person name="Sakamoto M."/>
            <person name="Ohkuma M."/>
            <person name="Hattori M."/>
            <person name="Suda W."/>
        </authorList>
    </citation>
    <scope>NUCLEOTIDE SEQUENCE [LARGE SCALE GENOMIC DNA]</scope>
    <source>
        <strain evidence="3">8CFCBH1</strain>
    </source>
</reference>
<sequence length="218" mass="23620">MQADAQEVAPPVNLKERRPSVADRNIENASTEVPEIPDELERVLVFALDEAKEKIEGGEDVIPFTTLVVKDNLFIESHPGDSAEECFEAAEKNVRGARGADCYAFCYDGYIETDDGVKDALIAEGGVPGADEGYAIAYLYEVDDEGAYTFESEAAYIGEAPNFMAALKEPVAYTDDEIDERYRDEDDAEEAAEVAEAADLAEAAEEAVAVVDAEDATE</sequence>
<name>A0A6F8SGQ9_9ACTN</name>
<feature type="compositionally biased region" description="Basic and acidic residues" evidence="1">
    <location>
        <begin position="14"/>
        <end position="26"/>
    </location>
</feature>
<organism evidence="2 3">
    <name type="scientific">Adlercreutzia hattorii</name>
    <dbReference type="NCBI Taxonomy" id="2707299"/>
    <lineage>
        <taxon>Bacteria</taxon>
        <taxon>Bacillati</taxon>
        <taxon>Actinomycetota</taxon>
        <taxon>Coriobacteriia</taxon>
        <taxon>Eggerthellales</taxon>
        <taxon>Eggerthellaceae</taxon>
        <taxon>Adlercreutzia</taxon>
    </lineage>
</organism>
<accession>A0A6F8SGQ9</accession>
<gene>
    <name evidence="2" type="ORF">ADCFC_23980</name>
</gene>
<feature type="region of interest" description="Disordered" evidence="1">
    <location>
        <begin position="1"/>
        <end position="33"/>
    </location>
</feature>
<dbReference type="EMBL" id="AP022829">
    <property type="protein sequence ID" value="BCA87448.1"/>
    <property type="molecule type" value="Genomic_DNA"/>
</dbReference>